<feature type="coiled-coil region" evidence="4">
    <location>
        <begin position="160"/>
        <end position="204"/>
    </location>
</feature>
<dbReference type="Proteomes" id="UP000011083">
    <property type="component" value="Unassembled WGS sequence"/>
</dbReference>
<keyword evidence="4" id="KW-0175">Coiled coil</keyword>
<dbReference type="KEGG" id="acan:ACA1_399210"/>
<dbReference type="SMART" id="SM00028">
    <property type="entry name" value="TPR"/>
    <property type="match status" value="2"/>
</dbReference>
<evidence type="ECO:0000259" key="5">
    <source>
        <dbReference type="Pfam" id="PF18972"/>
    </source>
</evidence>
<gene>
    <name evidence="6" type="ORF">ACA1_399210</name>
</gene>
<evidence type="ECO:0000313" key="7">
    <source>
        <dbReference type="Proteomes" id="UP000011083"/>
    </source>
</evidence>
<dbReference type="CDD" id="cd21377">
    <property type="entry name" value="CTWD_Cns1-like"/>
    <property type="match status" value="1"/>
</dbReference>
<dbReference type="PANTHER" id="PTHR46035">
    <property type="entry name" value="TETRATRICOPEPTIDE REPEAT PROTEIN 4"/>
    <property type="match status" value="1"/>
</dbReference>
<keyword evidence="7" id="KW-1185">Reference proteome</keyword>
<dbReference type="Pfam" id="PF18972">
    <property type="entry name" value="Wheel"/>
    <property type="match status" value="1"/>
</dbReference>
<dbReference type="EMBL" id="KB007869">
    <property type="protein sequence ID" value="ELR22915.1"/>
    <property type="molecule type" value="Genomic_DNA"/>
</dbReference>
<dbReference type="InterPro" id="IPR019734">
    <property type="entry name" value="TPR_rpt"/>
</dbReference>
<organism evidence="6 7">
    <name type="scientific">Acanthamoeba castellanii (strain ATCC 30010 / Neff)</name>
    <dbReference type="NCBI Taxonomy" id="1257118"/>
    <lineage>
        <taxon>Eukaryota</taxon>
        <taxon>Amoebozoa</taxon>
        <taxon>Discosea</taxon>
        <taxon>Longamoebia</taxon>
        <taxon>Centramoebida</taxon>
        <taxon>Acanthamoebidae</taxon>
        <taxon>Acanthamoeba</taxon>
    </lineage>
</organism>
<comment type="similarity">
    <text evidence="3">Belongs to the TTC4 family.</text>
</comment>
<reference evidence="6 7" key="1">
    <citation type="journal article" date="2013" name="Genome Biol.">
        <title>Genome of Acanthamoeba castellanii highlights extensive lateral gene transfer and early evolution of tyrosine kinase signaling.</title>
        <authorList>
            <person name="Clarke M."/>
            <person name="Lohan A.J."/>
            <person name="Liu B."/>
            <person name="Lagkouvardos I."/>
            <person name="Roy S."/>
            <person name="Zafar N."/>
            <person name="Bertelli C."/>
            <person name="Schilde C."/>
            <person name="Kianianmomeni A."/>
            <person name="Burglin T.R."/>
            <person name="Frech C."/>
            <person name="Turcotte B."/>
            <person name="Kopec K.O."/>
            <person name="Synnott J.M."/>
            <person name="Choo C."/>
            <person name="Paponov I."/>
            <person name="Finkler A."/>
            <person name="Soon Heng Tan C."/>
            <person name="Hutchins A.P."/>
            <person name="Weinmeier T."/>
            <person name="Rattei T."/>
            <person name="Chu J.S."/>
            <person name="Gimenez G."/>
            <person name="Irimia M."/>
            <person name="Rigden D.J."/>
            <person name="Fitzpatrick D.A."/>
            <person name="Lorenzo-Morales J."/>
            <person name="Bateman A."/>
            <person name="Chiu C.H."/>
            <person name="Tang P."/>
            <person name="Hegemann P."/>
            <person name="Fromm H."/>
            <person name="Raoult D."/>
            <person name="Greub G."/>
            <person name="Miranda-Saavedra D."/>
            <person name="Chen N."/>
            <person name="Nash P."/>
            <person name="Ginger M.L."/>
            <person name="Horn M."/>
            <person name="Schaap P."/>
            <person name="Caler L."/>
            <person name="Loftus B."/>
        </authorList>
    </citation>
    <scope>NUCLEOTIDE SEQUENCE [LARGE SCALE GENOMIC DNA]</scope>
    <source>
        <strain evidence="6 7">Neff</strain>
    </source>
</reference>
<dbReference type="STRING" id="1257118.L8HCJ0"/>
<dbReference type="GO" id="GO:0030544">
    <property type="term" value="F:Hsp70 protein binding"/>
    <property type="evidence" value="ECO:0007669"/>
    <property type="project" value="TreeGrafter"/>
</dbReference>
<dbReference type="VEuPathDB" id="AmoebaDB:ACA1_399210"/>
<keyword evidence="2" id="KW-0802">TPR repeat</keyword>
<dbReference type="InterPro" id="IPR044059">
    <property type="entry name" value="Csn1/TTC4_wheel"/>
</dbReference>
<dbReference type="SUPFAM" id="SSF48452">
    <property type="entry name" value="TPR-like"/>
    <property type="match status" value="1"/>
</dbReference>
<dbReference type="GO" id="GO:0005829">
    <property type="term" value="C:cytosol"/>
    <property type="evidence" value="ECO:0007669"/>
    <property type="project" value="TreeGrafter"/>
</dbReference>
<dbReference type="OrthoDB" id="420195at2759"/>
<dbReference type="OMA" id="WRAAQCA"/>
<proteinExistence type="inferred from homology"/>
<dbReference type="GO" id="GO:0051879">
    <property type="term" value="F:Hsp90 protein binding"/>
    <property type="evidence" value="ECO:0007669"/>
    <property type="project" value="InterPro"/>
</dbReference>
<evidence type="ECO:0000256" key="4">
    <source>
        <dbReference type="SAM" id="Coils"/>
    </source>
</evidence>
<evidence type="ECO:0000313" key="6">
    <source>
        <dbReference type="EMBL" id="ELR22915.1"/>
    </source>
</evidence>
<accession>L8HCJ0</accession>
<protein>
    <submittedName>
        <fullName evidence="6">Tetratricopeptide repeat domain containing protein</fullName>
    </submittedName>
</protein>
<name>L8HCJ0_ACACF</name>
<dbReference type="GeneID" id="14923878"/>
<evidence type="ECO:0000256" key="1">
    <source>
        <dbReference type="ARBA" id="ARBA00022737"/>
    </source>
</evidence>
<dbReference type="AlphaFoldDB" id="L8HCJ0"/>
<evidence type="ECO:0000256" key="3">
    <source>
        <dbReference type="ARBA" id="ARBA00023602"/>
    </source>
</evidence>
<dbReference type="GO" id="GO:0006457">
    <property type="term" value="P:protein folding"/>
    <property type="evidence" value="ECO:0007669"/>
    <property type="project" value="TreeGrafter"/>
</dbReference>
<dbReference type="PANTHER" id="PTHR46035:SF1">
    <property type="entry name" value="TETRATRICOPEPTIDE REPEAT PROTEIN 4"/>
    <property type="match status" value="1"/>
</dbReference>
<evidence type="ECO:0000256" key="2">
    <source>
        <dbReference type="ARBA" id="ARBA00022803"/>
    </source>
</evidence>
<feature type="domain" description="Cns1/TTC4 wheel" evidence="5">
    <location>
        <begin position="241"/>
        <end position="371"/>
    </location>
</feature>
<dbReference type="GO" id="GO:0005634">
    <property type="term" value="C:nucleus"/>
    <property type="evidence" value="ECO:0007669"/>
    <property type="project" value="TreeGrafter"/>
</dbReference>
<keyword evidence="1" id="KW-0677">Repeat</keyword>
<dbReference type="Gene3D" id="1.25.40.10">
    <property type="entry name" value="Tetratricopeptide repeat domain"/>
    <property type="match status" value="1"/>
</dbReference>
<sequence length="380" mass="43171">MEGASKRPEDETVEEWEHPLFMKALPSSDHPDAGTLEALSSLIYEDQTPEQLAEHFKNQGNEMVKAGPKYYRDALAYYTRALEQKSCIAPNNSVYYCNRAAVQLMLRNYNAVVLDCMSAIECSHTNIKAYIRAAKACNALDKWEEAIEFCKGGLQEEPNNKDLVAEAKKAEAIKAKIEKREQERKEAEEKREAENNKLLAVLKKKGIQMGAPSFNTQAYVKEGSEGELSRTVFVRDSGEVSLSVLFIYEEYKQTDFIKEFSLEETFIDHLAMMFPSLIYTPVSETGETVSVAPSPWDEKKDYLVENLLVYYETNWTQPLGSSTSQPLKSKKSKVKVDPRWTLGRVLRDSRYVVPGLPVFYIIPSRAEATFLRADLDQPLQ</sequence>
<dbReference type="InterPro" id="IPR011990">
    <property type="entry name" value="TPR-like_helical_dom_sf"/>
</dbReference>
<dbReference type="RefSeq" id="XP_004351692.1">
    <property type="nucleotide sequence ID" value="XM_004351640.1"/>
</dbReference>